<comment type="caution">
    <text evidence="1">The sequence shown here is derived from an EMBL/GenBank/DDBJ whole genome shotgun (WGS) entry which is preliminary data.</text>
</comment>
<reference evidence="1 2" key="1">
    <citation type="journal article" date="2014" name="PLoS Genet.">
        <title>Phylogenetically driven sequencing of extremely halophilic archaea reveals strategies for static and dynamic osmo-response.</title>
        <authorList>
            <person name="Becker E.A."/>
            <person name="Seitzer P.M."/>
            <person name="Tritt A."/>
            <person name="Larsen D."/>
            <person name="Krusor M."/>
            <person name="Yao A.I."/>
            <person name="Wu D."/>
            <person name="Madern D."/>
            <person name="Eisen J.A."/>
            <person name="Darling A.E."/>
            <person name="Facciotti M.T."/>
        </authorList>
    </citation>
    <scope>NUCLEOTIDE SEQUENCE [LARGE SCALE GENOMIC DNA]</scope>
    <source>
        <strain evidence="1 2">DSM 15624</strain>
    </source>
</reference>
<gene>
    <name evidence="1" type="ORF">C488_20187</name>
</gene>
<organism evidence="1 2">
    <name type="scientific">Natrinema pellirubrum (strain DSM 15624 / CIP 106293 / JCM 10476 / NCIMB 786 / 157)</name>
    <dbReference type="NCBI Taxonomy" id="797303"/>
    <lineage>
        <taxon>Archaea</taxon>
        <taxon>Methanobacteriati</taxon>
        <taxon>Methanobacteriota</taxon>
        <taxon>Stenosarchaea group</taxon>
        <taxon>Halobacteria</taxon>
        <taxon>Halobacteriales</taxon>
        <taxon>Natrialbaceae</taxon>
        <taxon>Natrinema</taxon>
    </lineage>
</organism>
<evidence type="ECO:0000313" key="2">
    <source>
        <dbReference type="Proteomes" id="UP000011593"/>
    </source>
</evidence>
<name>L9Y7D1_NATP1</name>
<accession>L9Y7D1</accession>
<dbReference type="Proteomes" id="UP000011593">
    <property type="component" value="Unassembled WGS sequence"/>
</dbReference>
<proteinExistence type="predicted"/>
<evidence type="ECO:0000313" key="1">
    <source>
        <dbReference type="EMBL" id="ELY69617.1"/>
    </source>
</evidence>
<dbReference type="AlphaFoldDB" id="L9Y7D1"/>
<sequence>MFGSPRIFEEHRVKLLRFGVSEYFSIRRRLFERRLYARAKCGLALVQLFDSYSLERLIPFLDSSAFYLLVYRNAWLSAS</sequence>
<protein>
    <submittedName>
        <fullName evidence="1">Uncharacterized protein</fullName>
    </submittedName>
</protein>
<keyword evidence="2" id="KW-1185">Reference proteome</keyword>
<dbReference type="EMBL" id="AOIE01000119">
    <property type="protein sequence ID" value="ELY69617.1"/>
    <property type="molecule type" value="Genomic_DNA"/>
</dbReference>